<dbReference type="Proteomes" id="UP000029922">
    <property type="component" value="Unassembled WGS sequence"/>
</dbReference>
<dbReference type="NCBIfam" id="TIGR00023">
    <property type="entry name" value="glycerol-3-phosphate 1-O-acyltransferase PlsY"/>
    <property type="match status" value="1"/>
</dbReference>
<keyword evidence="8 10" id="KW-0594">Phospholipid biosynthesis</keyword>
<evidence type="ECO:0000313" key="12">
    <source>
        <dbReference type="EMBL" id="TLD99763.1"/>
    </source>
</evidence>
<comment type="pathway">
    <text evidence="10">Lipid metabolism; phospholipid metabolism.</text>
</comment>
<dbReference type="RefSeq" id="WP_034558603.1">
    <property type="nucleotide sequence ID" value="NZ_FZML01000009.1"/>
</dbReference>
<keyword evidence="9 10" id="KW-1208">Phospholipid metabolism</keyword>
<dbReference type="Pfam" id="PF02660">
    <property type="entry name" value="G3P_acyltransf"/>
    <property type="match status" value="1"/>
</dbReference>
<dbReference type="EMBL" id="JRPD02000015">
    <property type="protein sequence ID" value="TLD99763.1"/>
    <property type="molecule type" value="Genomic_DNA"/>
</dbReference>
<dbReference type="EMBL" id="UGJE01000002">
    <property type="protein sequence ID" value="STQ87005.1"/>
    <property type="molecule type" value="Genomic_DNA"/>
</dbReference>
<dbReference type="HAMAP" id="MF_01043">
    <property type="entry name" value="PlsY"/>
    <property type="match status" value="1"/>
</dbReference>
<evidence type="ECO:0000256" key="2">
    <source>
        <dbReference type="ARBA" id="ARBA00022516"/>
    </source>
</evidence>
<evidence type="ECO:0000256" key="6">
    <source>
        <dbReference type="ARBA" id="ARBA00023098"/>
    </source>
</evidence>
<keyword evidence="2 10" id="KW-0444">Lipid biosynthesis</keyword>
<accession>A0A099TZX3</accession>
<keyword evidence="1 10" id="KW-1003">Cell membrane</keyword>
<comment type="similarity">
    <text evidence="10">Belongs to the PlsY family.</text>
</comment>
<dbReference type="STRING" id="216.LS73_07295"/>
<dbReference type="GO" id="GO:0043772">
    <property type="term" value="F:acyl-phosphate glycerol-3-phosphate acyltransferase activity"/>
    <property type="evidence" value="ECO:0007669"/>
    <property type="project" value="UniProtKB-UniRule"/>
</dbReference>
<keyword evidence="7 10" id="KW-0472">Membrane</keyword>
<keyword evidence="11" id="KW-0012">Acyltransferase</keyword>
<keyword evidence="6 10" id="KW-0443">Lipid metabolism</keyword>
<dbReference type="EC" id="2.3.1.275" evidence="10"/>
<dbReference type="PANTHER" id="PTHR30309:SF0">
    <property type="entry name" value="GLYCEROL-3-PHOSPHATE ACYLTRANSFERASE-RELATED"/>
    <property type="match status" value="1"/>
</dbReference>
<organism evidence="11 14">
    <name type="scientific">Helicobacter muridarum</name>
    <dbReference type="NCBI Taxonomy" id="216"/>
    <lineage>
        <taxon>Bacteria</taxon>
        <taxon>Pseudomonadati</taxon>
        <taxon>Campylobacterota</taxon>
        <taxon>Epsilonproteobacteria</taxon>
        <taxon>Campylobacterales</taxon>
        <taxon>Helicobacteraceae</taxon>
        <taxon>Helicobacter</taxon>
    </lineage>
</organism>
<feature type="transmembrane region" description="Helical" evidence="10">
    <location>
        <begin position="126"/>
        <end position="148"/>
    </location>
</feature>
<keyword evidence="14" id="KW-1185">Reference proteome</keyword>
<dbReference type="GO" id="GO:0005886">
    <property type="term" value="C:plasma membrane"/>
    <property type="evidence" value="ECO:0007669"/>
    <property type="project" value="UniProtKB-SubCell"/>
</dbReference>
<comment type="subcellular location">
    <subcellularLocation>
        <location evidence="10">Cell membrane</location>
        <topology evidence="10">Multi-pass membrane protein</topology>
    </subcellularLocation>
</comment>
<dbReference type="OrthoDB" id="9777124at2"/>
<reference evidence="11 14" key="2">
    <citation type="submission" date="2018-06" db="EMBL/GenBank/DDBJ databases">
        <authorList>
            <consortium name="Pathogen Informatics"/>
            <person name="Doyle S."/>
        </authorList>
    </citation>
    <scope>NUCLEOTIDE SEQUENCE [LARGE SCALE GENOMIC DNA]</scope>
    <source>
        <strain evidence="11 14">NCTC12714</strain>
    </source>
</reference>
<dbReference type="UniPathway" id="UPA00085"/>
<comment type="subunit">
    <text evidence="10">Probably interacts with PlsX.</text>
</comment>
<evidence type="ECO:0000256" key="7">
    <source>
        <dbReference type="ARBA" id="ARBA00023136"/>
    </source>
</evidence>
<protein>
    <recommendedName>
        <fullName evidence="10">Glycerol-3-phosphate acyltransferase</fullName>
    </recommendedName>
    <alternativeName>
        <fullName evidence="10">Acyl-PO4 G3P acyltransferase</fullName>
    </alternativeName>
    <alternativeName>
        <fullName evidence="10">Acyl-phosphate--glycerol-3-phosphate acyltransferase</fullName>
    </alternativeName>
    <alternativeName>
        <fullName evidence="10">G3P acyltransferase</fullName>
        <shortName evidence="10">GPAT</shortName>
        <ecNumber evidence="10">2.3.1.275</ecNumber>
    </alternativeName>
    <alternativeName>
        <fullName evidence="10">Lysophosphatidic acid synthase</fullName>
        <shortName evidence="10">LPA synthase</shortName>
    </alternativeName>
</protein>
<keyword evidence="5 10" id="KW-1133">Transmembrane helix</keyword>
<evidence type="ECO:0000256" key="5">
    <source>
        <dbReference type="ARBA" id="ARBA00022989"/>
    </source>
</evidence>
<feature type="transmembrane region" description="Helical" evidence="10">
    <location>
        <begin position="68"/>
        <end position="88"/>
    </location>
</feature>
<dbReference type="SMART" id="SM01207">
    <property type="entry name" value="G3P_acyltransf"/>
    <property type="match status" value="1"/>
</dbReference>
<reference evidence="12 13" key="1">
    <citation type="journal article" date="2014" name="Genome Announc.">
        <title>Draft genome sequences of eight enterohepatic helicobacter species isolated from both laboratory and wild rodents.</title>
        <authorList>
            <person name="Sheh A."/>
            <person name="Shen Z."/>
            <person name="Fox J.G."/>
        </authorList>
    </citation>
    <scope>NUCLEOTIDE SEQUENCE [LARGE SCALE GENOMIC DNA]</scope>
    <source>
        <strain evidence="12 13">ST1</strain>
    </source>
</reference>
<gene>
    <name evidence="10 11" type="primary">plsY</name>
    <name evidence="12" type="ORF">LS73_006735</name>
    <name evidence="11" type="ORF">NCTC12714_01816</name>
</gene>
<comment type="function">
    <text evidence="10">Catalyzes the transfer of an acyl group from acyl-phosphate (acyl-PO(4)) to glycerol-3-phosphate (G3P) to form lysophosphatidic acid (LPA). This enzyme utilizes acyl-phosphate as fatty acyl donor, but not acyl-CoA or acyl-ACP.</text>
</comment>
<feature type="transmembrane region" description="Helical" evidence="10">
    <location>
        <begin position="160"/>
        <end position="177"/>
    </location>
</feature>
<name>A0A099TZX3_9HELI</name>
<keyword evidence="3 10" id="KW-0808">Transferase</keyword>
<evidence type="ECO:0000256" key="3">
    <source>
        <dbReference type="ARBA" id="ARBA00022679"/>
    </source>
</evidence>
<dbReference type="InterPro" id="IPR003811">
    <property type="entry name" value="G3P_acylTferase_PlsY"/>
</dbReference>
<evidence type="ECO:0000313" key="13">
    <source>
        <dbReference type="Proteomes" id="UP000029922"/>
    </source>
</evidence>
<dbReference type="AlphaFoldDB" id="A0A099TZX3"/>
<keyword evidence="4 10" id="KW-0812">Transmembrane</keyword>
<evidence type="ECO:0000256" key="1">
    <source>
        <dbReference type="ARBA" id="ARBA00022475"/>
    </source>
</evidence>
<proteinExistence type="inferred from homology"/>
<dbReference type="PANTHER" id="PTHR30309">
    <property type="entry name" value="INNER MEMBRANE PROTEIN YGIH"/>
    <property type="match status" value="1"/>
</dbReference>
<evidence type="ECO:0000256" key="10">
    <source>
        <dbReference type="HAMAP-Rule" id="MF_01043"/>
    </source>
</evidence>
<dbReference type="Proteomes" id="UP000255139">
    <property type="component" value="Unassembled WGS sequence"/>
</dbReference>
<sequence length="223" mass="23987">MIDSMFEILGNINVIFYIIAYLLGGLPIGVIIVKIFANKNLLEIGSKSSGATNVYRAFADIDIKKAKLFSLITLILDAIKGLLVVLLAKLVGLDYATQYTIAFLSIIGHCYSPFLGFYGGKGVSTAIGSVLLLVPIEGVLGLLVWGVVGKFFKVSSLSSLFGVISGIIFTFIIPSVVSLPESIDINTQIGTHVPVVLIGLLIIYTHTDNIIRLIAKKEQKILS</sequence>
<evidence type="ECO:0000256" key="9">
    <source>
        <dbReference type="ARBA" id="ARBA00023264"/>
    </source>
</evidence>
<evidence type="ECO:0000256" key="8">
    <source>
        <dbReference type="ARBA" id="ARBA00023209"/>
    </source>
</evidence>
<evidence type="ECO:0000313" key="14">
    <source>
        <dbReference type="Proteomes" id="UP000255139"/>
    </source>
</evidence>
<evidence type="ECO:0000256" key="4">
    <source>
        <dbReference type="ARBA" id="ARBA00022692"/>
    </source>
</evidence>
<evidence type="ECO:0000313" key="11">
    <source>
        <dbReference type="EMBL" id="STQ87005.1"/>
    </source>
</evidence>
<comment type="catalytic activity">
    <reaction evidence="10">
        <text>an acyl phosphate + sn-glycerol 3-phosphate = a 1-acyl-sn-glycero-3-phosphate + phosphate</text>
        <dbReference type="Rhea" id="RHEA:34075"/>
        <dbReference type="ChEBI" id="CHEBI:43474"/>
        <dbReference type="ChEBI" id="CHEBI:57597"/>
        <dbReference type="ChEBI" id="CHEBI:57970"/>
        <dbReference type="ChEBI" id="CHEBI:59918"/>
        <dbReference type="EC" id="2.3.1.275"/>
    </reaction>
</comment>
<feature type="transmembrane region" description="Helical" evidence="10">
    <location>
        <begin position="100"/>
        <end position="120"/>
    </location>
</feature>
<feature type="transmembrane region" description="Helical" evidence="10">
    <location>
        <begin position="12"/>
        <end position="37"/>
    </location>
</feature>
<dbReference type="GO" id="GO:0008654">
    <property type="term" value="P:phospholipid biosynthetic process"/>
    <property type="evidence" value="ECO:0007669"/>
    <property type="project" value="UniProtKB-UniRule"/>
</dbReference>
<feature type="transmembrane region" description="Helical" evidence="10">
    <location>
        <begin position="189"/>
        <end position="207"/>
    </location>
</feature>